<comment type="function">
    <text evidence="1">Catalyzes the last step of tRNA splicing, the transfer of the splice junction 2'-phosphate from ligated tRNA to NAD to produce ADP-ribose 1''-2'' cyclic phosphate.</text>
</comment>
<evidence type="ECO:0000256" key="1">
    <source>
        <dbReference type="ARBA" id="ARBA00003343"/>
    </source>
</evidence>
<dbReference type="InterPro" id="IPR002745">
    <property type="entry name" value="Ptrans_KptA/Tpt1"/>
</dbReference>
<dbReference type="GO" id="GO:0006388">
    <property type="term" value="P:tRNA splicing, via endonucleolytic cleavage and ligation"/>
    <property type="evidence" value="ECO:0007669"/>
    <property type="project" value="TreeGrafter"/>
</dbReference>
<dbReference type="GeneID" id="14874936"/>
<dbReference type="GO" id="GO:0000215">
    <property type="term" value="F:tRNA 2'-phosphotransferase activity"/>
    <property type="evidence" value="ECO:0007669"/>
    <property type="project" value="UniProtKB-EC"/>
</dbReference>
<dbReference type="Pfam" id="PF01885">
    <property type="entry name" value="PTS_2-RNA"/>
    <property type="match status" value="1"/>
</dbReference>
<dbReference type="EC" id="2.7.1.160" evidence="2"/>
<organism evidence="5 6">
    <name type="scientific">Cavenderia fasciculata</name>
    <name type="common">Slime mold</name>
    <name type="synonym">Dictyostelium fasciculatum</name>
    <dbReference type="NCBI Taxonomy" id="261658"/>
    <lineage>
        <taxon>Eukaryota</taxon>
        <taxon>Amoebozoa</taxon>
        <taxon>Evosea</taxon>
        <taxon>Eumycetozoa</taxon>
        <taxon>Dictyostelia</taxon>
        <taxon>Acytosteliales</taxon>
        <taxon>Cavenderiaceae</taxon>
        <taxon>Cavenderia</taxon>
    </lineage>
</organism>
<gene>
    <name evidence="5" type="ORF">DFA_05373</name>
</gene>
<proteinExistence type="predicted"/>
<keyword evidence="6" id="KW-1185">Reference proteome</keyword>
<evidence type="ECO:0000256" key="4">
    <source>
        <dbReference type="SAM" id="MobiDB-lite"/>
    </source>
</evidence>
<dbReference type="STRING" id="1054147.F4PL19"/>
<dbReference type="SUPFAM" id="SSF56399">
    <property type="entry name" value="ADP-ribosylation"/>
    <property type="match status" value="1"/>
</dbReference>
<feature type="region of interest" description="Disordered" evidence="4">
    <location>
        <begin position="86"/>
        <end position="107"/>
    </location>
</feature>
<accession>F4PL19</accession>
<dbReference type="KEGG" id="dfa:DFA_05373"/>
<protein>
    <recommendedName>
        <fullName evidence="2">2'-phosphotransferase</fullName>
        <ecNumber evidence="2">2.7.1.160</ecNumber>
    </recommendedName>
</protein>
<reference evidence="6" key="1">
    <citation type="journal article" date="2011" name="Genome Res.">
        <title>Phylogeny-wide analysis of social amoeba genomes highlights ancient origins for complex intercellular communication.</title>
        <authorList>
            <person name="Heidel A.J."/>
            <person name="Lawal H.M."/>
            <person name="Felder M."/>
            <person name="Schilde C."/>
            <person name="Helps N.R."/>
            <person name="Tunggal B."/>
            <person name="Rivero F."/>
            <person name="John U."/>
            <person name="Schleicher M."/>
            <person name="Eichinger L."/>
            <person name="Platzer M."/>
            <person name="Noegel A.A."/>
            <person name="Schaap P."/>
            <person name="Gloeckner G."/>
        </authorList>
    </citation>
    <scope>NUCLEOTIDE SEQUENCE [LARGE SCALE GENOMIC DNA]</scope>
    <source>
        <strain evidence="6">SH3</strain>
    </source>
</reference>
<dbReference type="OrthoDB" id="419694at2759"/>
<dbReference type="PANTHER" id="PTHR12684:SF2">
    <property type="entry name" value="TRNA 2'-PHOSPHOTRANSFERASE 1"/>
    <property type="match status" value="1"/>
</dbReference>
<comment type="catalytic activity">
    <reaction evidence="3">
        <text>2'-phospho-[ligated tRNA] + NAD(+) = mature tRNA + ADP-alpha-D-ribose 1'',2''-cyclic phosphate + nicotinamide</text>
        <dbReference type="Rhea" id="RHEA:23324"/>
        <dbReference type="Rhea" id="RHEA-COMP:11106"/>
        <dbReference type="Rhea" id="RHEA-COMP:11107"/>
        <dbReference type="ChEBI" id="CHEBI:17154"/>
        <dbReference type="ChEBI" id="CHEBI:57540"/>
        <dbReference type="ChEBI" id="CHEBI:76596"/>
        <dbReference type="ChEBI" id="CHEBI:82883"/>
        <dbReference type="ChEBI" id="CHEBI:85027"/>
        <dbReference type="EC" id="2.7.1.160"/>
    </reaction>
</comment>
<dbReference type="Gene3D" id="1.10.10.970">
    <property type="entry name" value="RNA 2'-phosphotransferase, Tpt1/KptA family, N-terminal domain"/>
    <property type="match status" value="1"/>
</dbReference>
<dbReference type="AlphaFoldDB" id="F4PL19"/>
<dbReference type="PANTHER" id="PTHR12684">
    <property type="entry name" value="PUTATIVE PHOSPHOTRANSFERASE"/>
    <property type="match status" value="1"/>
</dbReference>
<evidence type="ECO:0000313" key="6">
    <source>
        <dbReference type="Proteomes" id="UP000007797"/>
    </source>
</evidence>
<dbReference type="EMBL" id="GL883008">
    <property type="protein sequence ID" value="EGG23241.1"/>
    <property type="molecule type" value="Genomic_DNA"/>
</dbReference>
<sequence length="107" mass="12019">MIRNNPKIIKLSKNLTFILRHGAASEGLEISPEGWVSVGDLLIHSNFHSTCFRDIQDIVKLNDKDRFEMEQRGTKFYIRATKGHSMASVTNPRDPTPVNTVVDPASP</sequence>
<evidence type="ECO:0000313" key="5">
    <source>
        <dbReference type="EMBL" id="EGG23241.1"/>
    </source>
</evidence>
<dbReference type="RefSeq" id="XP_004361092.1">
    <property type="nucleotide sequence ID" value="XM_004361035.1"/>
</dbReference>
<evidence type="ECO:0000256" key="3">
    <source>
        <dbReference type="ARBA" id="ARBA00047949"/>
    </source>
</evidence>
<feature type="compositionally biased region" description="Polar residues" evidence="4">
    <location>
        <begin position="87"/>
        <end position="99"/>
    </location>
</feature>
<evidence type="ECO:0000256" key="2">
    <source>
        <dbReference type="ARBA" id="ARBA00012007"/>
    </source>
</evidence>
<dbReference type="InterPro" id="IPR042080">
    <property type="entry name" value="RNA_2'-PTrans_N"/>
</dbReference>
<name>F4PL19_CACFS</name>
<dbReference type="Proteomes" id="UP000007797">
    <property type="component" value="Unassembled WGS sequence"/>
</dbReference>